<dbReference type="PROSITE" id="PS50111">
    <property type="entry name" value="CHEMOTAXIS_TRANSDUC_2"/>
    <property type="match status" value="1"/>
</dbReference>
<organism evidence="9 10">
    <name type="scientific">Ferrigenium kumadai</name>
    <dbReference type="NCBI Taxonomy" id="1682490"/>
    <lineage>
        <taxon>Bacteria</taxon>
        <taxon>Pseudomonadati</taxon>
        <taxon>Pseudomonadota</taxon>
        <taxon>Betaproteobacteria</taxon>
        <taxon>Nitrosomonadales</taxon>
        <taxon>Gallionellaceae</taxon>
        <taxon>Ferrigenium</taxon>
    </lineage>
</organism>
<evidence type="ECO:0000256" key="5">
    <source>
        <dbReference type="SAM" id="Coils"/>
    </source>
</evidence>
<dbReference type="AlphaFoldDB" id="A0AAN1VZ21"/>
<dbReference type="FunFam" id="1.10.287.950:FF:000001">
    <property type="entry name" value="Methyl-accepting chemotaxis sensory transducer"/>
    <property type="match status" value="1"/>
</dbReference>
<dbReference type="SMART" id="SM00304">
    <property type="entry name" value="HAMP"/>
    <property type="match status" value="1"/>
</dbReference>
<dbReference type="KEGG" id="fku:FGKAn22_04280"/>
<dbReference type="PRINTS" id="PR00260">
    <property type="entry name" value="CHEMTRNSDUCR"/>
</dbReference>
<dbReference type="Gene3D" id="1.10.287.950">
    <property type="entry name" value="Methyl-accepting chemotaxis protein"/>
    <property type="match status" value="1"/>
</dbReference>
<evidence type="ECO:0000256" key="2">
    <source>
        <dbReference type="ARBA" id="ARBA00023224"/>
    </source>
</evidence>
<evidence type="ECO:0000259" key="8">
    <source>
        <dbReference type="PROSITE" id="PS50885"/>
    </source>
</evidence>
<keyword evidence="6" id="KW-0472">Membrane</keyword>
<evidence type="ECO:0000313" key="9">
    <source>
        <dbReference type="EMBL" id="BBI98735.1"/>
    </source>
</evidence>
<reference evidence="9 10" key="1">
    <citation type="submission" date="2019-03" db="EMBL/GenBank/DDBJ databases">
        <title>Complete genome sequence of Ferrigenium kumadai strain An22, a microaerophilic iron-oxidizing bacterium isolated from a paddy field soil.</title>
        <authorList>
            <person name="Watanabe T."/>
            <person name="Asakawa S."/>
        </authorList>
    </citation>
    <scope>NUCLEOTIDE SEQUENCE [LARGE SCALE GENOMIC DNA]</scope>
    <source>
        <strain evidence="9 10">An22</strain>
    </source>
</reference>
<dbReference type="InterPro" id="IPR003660">
    <property type="entry name" value="HAMP_dom"/>
</dbReference>
<proteinExistence type="inferred from homology"/>
<dbReference type="PANTHER" id="PTHR32089">
    <property type="entry name" value="METHYL-ACCEPTING CHEMOTAXIS PROTEIN MCPB"/>
    <property type="match status" value="1"/>
</dbReference>
<evidence type="ECO:0000256" key="1">
    <source>
        <dbReference type="ARBA" id="ARBA00004370"/>
    </source>
</evidence>
<dbReference type="CDD" id="cd06225">
    <property type="entry name" value="HAMP"/>
    <property type="match status" value="1"/>
</dbReference>
<feature type="coiled-coil region" evidence="5">
    <location>
        <begin position="330"/>
        <end position="360"/>
    </location>
</feature>
<dbReference type="CDD" id="cd11386">
    <property type="entry name" value="MCP_signal"/>
    <property type="match status" value="1"/>
</dbReference>
<evidence type="ECO:0000256" key="3">
    <source>
        <dbReference type="ARBA" id="ARBA00029447"/>
    </source>
</evidence>
<dbReference type="EMBL" id="AP019536">
    <property type="protein sequence ID" value="BBI98735.1"/>
    <property type="molecule type" value="Genomic_DNA"/>
</dbReference>
<dbReference type="GO" id="GO:0004888">
    <property type="term" value="F:transmembrane signaling receptor activity"/>
    <property type="evidence" value="ECO:0007669"/>
    <property type="project" value="InterPro"/>
</dbReference>
<feature type="transmembrane region" description="Helical" evidence="6">
    <location>
        <begin position="189"/>
        <end position="214"/>
    </location>
</feature>
<dbReference type="GO" id="GO:0016020">
    <property type="term" value="C:membrane"/>
    <property type="evidence" value="ECO:0007669"/>
    <property type="project" value="UniProtKB-SubCell"/>
</dbReference>
<dbReference type="InterPro" id="IPR004089">
    <property type="entry name" value="MCPsignal_dom"/>
</dbReference>
<comment type="similarity">
    <text evidence="3">Belongs to the methyl-accepting chemotaxis (MCP) protein family.</text>
</comment>
<evidence type="ECO:0000256" key="6">
    <source>
        <dbReference type="SAM" id="Phobius"/>
    </source>
</evidence>
<dbReference type="Proteomes" id="UP001319121">
    <property type="component" value="Chromosome"/>
</dbReference>
<dbReference type="PANTHER" id="PTHR32089:SF112">
    <property type="entry name" value="LYSOZYME-LIKE PROTEIN-RELATED"/>
    <property type="match status" value="1"/>
</dbReference>
<keyword evidence="6" id="KW-0812">Transmembrane</keyword>
<protein>
    <submittedName>
        <fullName evidence="9">Methyl-accepting chemotaxis protein</fullName>
    </submittedName>
</protein>
<keyword evidence="5" id="KW-0175">Coiled coil</keyword>
<name>A0AAN1VZ21_9PROT</name>
<dbReference type="Pfam" id="PF00672">
    <property type="entry name" value="HAMP"/>
    <property type="match status" value="1"/>
</dbReference>
<dbReference type="GO" id="GO:0007165">
    <property type="term" value="P:signal transduction"/>
    <property type="evidence" value="ECO:0007669"/>
    <property type="project" value="UniProtKB-KW"/>
</dbReference>
<keyword evidence="10" id="KW-1185">Reference proteome</keyword>
<sequence>MNNWWSRLSLKNKLQIPIQLILLAIMVIAQRAALDKFEARVFEETRQKAAVAADGVLNGLNMLMLNGIISDADQRALFVHKMGASDKVLDLRVIRNKPVQDQFGPGLPSEQAQDEMDKLALASGKEQTSLQSKNGAQALRVVVPFIARKDFRGTNCLMCHTVPEGTVNGAASITVDISDELAVIRKANMVLWGAQVVVQIFLYFLIGWLISFVIRPTRELQKAMQTMQADSDLAKRVAVRSEDEIGKTAQAFNELTGSFQVAVSQVEGHATQVASAAHSLAQDAEQLAQSAQSQSDAAAATSSAVEQVSASIAQVAEGANHVARLSHESLERANRGQESLQEMVQELERVESAVKEIATSVGEFVSNTQSITNMTQQVRDIAEQTNLLALNAAIEAARAGEQGRGFAVVADEVRKLAEKSAQSATQIDEVTQSLGAQSGQVEKTVQRGMSALQSSQEHIREVTGVLVEANTSVDSVNRGLEEISVSINRQRDASQEIARNVDQIAMMASRSNDVVKRTVEAVKSMESLSENLSKTVRRFKV</sequence>
<keyword evidence="2 4" id="KW-0807">Transducer</keyword>
<feature type="domain" description="Methyl-accepting transducer" evidence="7">
    <location>
        <begin position="269"/>
        <end position="505"/>
    </location>
</feature>
<dbReference type="GO" id="GO:0006935">
    <property type="term" value="P:chemotaxis"/>
    <property type="evidence" value="ECO:0007669"/>
    <property type="project" value="InterPro"/>
</dbReference>
<keyword evidence="6" id="KW-1133">Transmembrane helix</keyword>
<dbReference type="Pfam" id="PF00015">
    <property type="entry name" value="MCPsignal"/>
    <property type="match status" value="1"/>
</dbReference>
<accession>A0AAN1VZ21</accession>
<evidence type="ECO:0000256" key="4">
    <source>
        <dbReference type="PROSITE-ProRule" id="PRU00284"/>
    </source>
</evidence>
<comment type="subcellular location">
    <subcellularLocation>
        <location evidence="1">Membrane</location>
    </subcellularLocation>
</comment>
<dbReference type="RefSeq" id="WP_212786350.1">
    <property type="nucleotide sequence ID" value="NZ_AP019536.1"/>
</dbReference>
<dbReference type="SMART" id="SM00283">
    <property type="entry name" value="MA"/>
    <property type="match status" value="1"/>
</dbReference>
<dbReference type="InterPro" id="IPR004090">
    <property type="entry name" value="Chemotax_Me-accpt_rcpt"/>
</dbReference>
<feature type="domain" description="HAMP" evidence="8">
    <location>
        <begin position="211"/>
        <end position="264"/>
    </location>
</feature>
<evidence type="ECO:0000259" key="7">
    <source>
        <dbReference type="PROSITE" id="PS50111"/>
    </source>
</evidence>
<evidence type="ECO:0000313" key="10">
    <source>
        <dbReference type="Proteomes" id="UP001319121"/>
    </source>
</evidence>
<dbReference type="PROSITE" id="PS50885">
    <property type="entry name" value="HAMP"/>
    <property type="match status" value="1"/>
</dbReference>
<dbReference type="SUPFAM" id="SSF58104">
    <property type="entry name" value="Methyl-accepting chemotaxis protein (MCP) signaling domain"/>
    <property type="match status" value="1"/>
</dbReference>
<gene>
    <name evidence="9" type="ORF">FGKAn22_04280</name>
</gene>
<dbReference type="Gene3D" id="3.30.450.290">
    <property type="match status" value="1"/>
</dbReference>